<evidence type="ECO:0000313" key="2">
    <source>
        <dbReference type="EMBL" id="ACA39401.1"/>
    </source>
</evidence>
<dbReference type="KEGG" id="lsp:Bsph_1807"/>
<keyword evidence="1" id="KW-0812">Transmembrane</keyword>
<evidence type="ECO:0000256" key="1">
    <source>
        <dbReference type="SAM" id="Phobius"/>
    </source>
</evidence>
<dbReference type="EnsemblBacteria" id="ACA39401">
    <property type="protein sequence ID" value="ACA39401"/>
    <property type="gene ID" value="Bsph_1807"/>
</dbReference>
<dbReference type="AlphaFoldDB" id="B1HSD0"/>
<keyword evidence="1" id="KW-0472">Membrane</keyword>
<keyword evidence="1" id="KW-1133">Transmembrane helix</keyword>
<protein>
    <submittedName>
        <fullName evidence="2">Uncharacterized protein</fullName>
    </submittedName>
</protein>
<dbReference type="HOGENOM" id="CLU_2437296_0_0_9"/>
<evidence type="ECO:0000313" key="3">
    <source>
        <dbReference type="Proteomes" id="UP000002164"/>
    </source>
</evidence>
<feature type="transmembrane region" description="Helical" evidence="1">
    <location>
        <begin position="6"/>
        <end position="27"/>
    </location>
</feature>
<proteinExistence type="predicted"/>
<gene>
    <name evidence="2" type="ordered locus">Bsph_1807</name>
</gene>
<reference evidence="2 3" key="1">
    <citation type="journal article" date="2008" name="J. Bacteriol.">
        <title>Complete genome sequence of the mosquitocidal bacterium Bacillus sphaericus C3-41 and comparison with those of closely related Bacillus species.</title>
        <authorList>
            <person name="Hu X."/>
            <person name="Fan W."/>
            <person name="Han B."/>
            <person name="Liu H."/>
            <person name="Zheng D."/>
            <person name="Li Q."/>
            <person name="Dong W."/>
            <person name="Yan J."/>
            <person name="Gao M."/>
            <person name="Berry C."/>
            <person name="Yuan Z."/>
        </authorList>
    </citation>
    <scope>NUCLEOTIDE SEQUENCE [LARGE SCALE GENOMIC DNA]</scope>
    <source>
        <strain evidence="2 3">C3-41</strain>
    </source>
</reference>
<feature type="transmembrane region" description="Helical" evidence="1">
    <location>
        <begin position="62"/>
        <end position="83"/>
    </location>
</feature>
<name>B1HSD0_LYSSC</name>
<sequence length="90" mass="10044">MIAVGAFLISSPIDWIILEILTISFFAKIPCIFDQLAFWGIIALAVVGVVTAIALLGFILPIVISLLPFIILIFLAVSLYRFFNYSYNFK</sequence>
<accession>B1HSD0</accession>
<organism evidence="2 3">
    <name type="scientific">Lysinibacillus sphaericus (strain C3-41)</name>
    <dbReference type="NCBI Taxonomy" id="444177"/>
    <lineage>
        <taxon>Bacteria</taxon>
        <taxon>Bacillati</taxon>
        <taxon>Bacillota</taxon>
        <taxon>Bacilli</taxon>
        <taxon>Bacillales</taxon>
        <taxon>Bacillaceae</taxon>
        <taxon>Lysinibacillus</taxon>
    </lineage>
</organism>
<dbReference type="Proteomes" id="UP000002164">
    <property type="component" value="Chromosome"/>
</dbReference>
<feature type="transmembrane region" description="Helical" evidence="1">
    <location>
        <begin position="36"/>
        <end position="56"/>
    </location>
</feature>
<dbReference type="EMBL" id="CP000817">
    <property type="protein sequence ID" value="ACA39401.1"/>
    <property type="molecule type" value="Genomic_DNA"/>
</dbReference>